<dbReference type="InterPro" id="IPR033558">
    <property type="entry name" value="IFT25"/>
</dbReference>
<keyword evidence="2" id="KW-1185">Reference proteome</keyword>
<dbReference type="InterPro" id="IPR008979">
    <property type="entry name" value="Galactose-bd-like_sf"/>
</dbReference>
<dbReference type="GO" id="GO:0042073">
    <property type="term" value="P:intraciliary transport"/>
    <property type="evidence" value="ECO:0007669"/>
    <property type="project" value="InterPro"/>
</dbReference>
<protein>
    <submittedName>
        <fullName evidence="1">Galactose-binding domain-like protein</fullName>
    </submittedName>
</protein>
<gene>
    <name evidence="1" type="ORF">BCR44DRAFT_102303</name>
</gene>
<dbReference type="STRING" id="765915.A0A1Y2HZI0"/>
<feature type="non-terminal residue" evidence="1">
    <location>
        <position position="133"/>
    </location>
</feature>
<evidence type="ECO:0000313" key="1">
    <source>
        <dbReference type="EMBL" id="ORZ40025.1"/>
    </source>
</evidence>
<accession>A0A1Y2HZI0</accession>
<dbReference type="PANTHER" id="PTHR33906:SF1">
    <property type="entry name" value="INTRAFLAGELLAR TRANSPORT PROTEIN 25 HOMOLOG"/>
    <property type="match status" value="1"/>
</dbReference>
<dbReference type="EMBL" id="MCFL01000004">
    <property type="protein sequence ID" value="ORZ40025.1"/>
    <property type="molecule type" value="Genomic_DNA"/>
</dbReference>
<comment type="caution">
    <text evidence="1">The sequence shown here is derived from an EMBL/GenBank/DDBJ whole genome shotgun (WGS) entry which is preliminary data.</text>
</comment>
<dbReference type="AlphaFoldDB" id="A0A1Y2HZI0"/>
<proteinExistence type="predicted"/>
<organism evidence="1 2">
    <name type="scientific">Catenaria anguillulae PL171</name>
    <dbReference type="NCBI Taxonomy" id="765915"/>
    <lineage>
        <taxon>Eukaryota</taxon>
        <taxon>Fungi</taxon>
        <taxon>Fungi incertae sedis</taxon>
        <taxon>Blastocladiomycota</taxon>
        <taxon>Blastocladiomycetes</taxon>
        <taxon>Blastocladiales</taxon>
        <taxon>Catenariaceae</taxon>
        <taxon>Catenaria</taxon>
    </lineage>
</organism>
<name>A0A1Y2HZI0_9FUNG</name>
<dbReference type="GO" id="GO:0030992">
    <property type="term" value="C:intraciliary transport particle B"/>
    <property type="evidence" value="ECO:0007669"/>
    <property type="project" value="InterPro"/>
</dbReference>
<reference evidence="1 2" key="1">
    <citation type="submission" date="2016-07" db="EMBL/GenBank/DDBJ databases">
        <title>Pervasive Adenine N6-methylation of Active Genes in Fungi.</title>
        <authorList>
            <consortium name="DOE Joint Genome Institute"/>
            <person name="Mondo S.J."/>
            <person name="Dannebaum R.O."/>
            <person name="Kuo R.C."/>
            <person name="Labutti K."/>
            <person name="Haridas S."/>
            <person name="Kuo A."/>
            <person name="Salamov A."/>
            <person name="Ahrendt S.R."/>
            <person name="Lipzen A."/>
            <person name="Sullivan W."/>
            <person name="Andreopoulos W.B."/>
            <person name="Clum A."/>
            <person name="Lindquist E."/>
            <person name="Daum C."/>
            <person name="Ramamoorthy G.K."/>
            <person name="Gryganskyi A."/>
            <person name="Culley D."/>
            <person name="Magnuson J.K."/>
            <person name="James T.Y."/>
            <person name="O'Malley M.A."/>
            <person name="Stajich J.E."/>
            <person name="Spatafora J.W."/>
            <person name="Visel A."/>
            <person name="Grigoriev I.V."/>
        </authorList>
    </citation>
    <scope>NUCLEOTIDE SEQUENCE [LARGE SCALE GENOMIC DNA]</scope>
    <source>
        <strain evidence="1 2">PL171</strain>
    </source>
</reference>
<dbReference type="Proteomes" id="UP000193411">
    <property type="component" value="Unassembled WGS sequence"/>
</dbReference>
<dbReference type="PANTHER" id="PTHR33906">
    <property type="entry name" value="INTRAFLAGELLAR TRANSPORT PROTEIN 25 HOMOLOG"/>
    <property type="match status" value="1"/>
</dbReference>
<evidence type="ECO:0000313" key="2">
    <source>
        <dbReference type="Proteomes" id="UP000193411"/>
    </source>
</evidence>
<dbReference type="GO" id="GO:0005929">
    <property type="term" value="C:cilium"/>
    <property type="evidence" value="ECO:0007669"/>
    <property type="project" value="TreeGrafter"/>
</dbReference>
<sequence length="133" mass="14247">IVFATSQDDRFPASNAIDGNPKSFWTSTGLFPQELILQLATPSDAKRLIIQGSKLKSIRVYSATPDSMDAALRGNASASEVLDPFDLVTTLELPEKNATASVPLRLSQPVSHIKLVITDGYGDFVAVNSVAVE</sequence>
<dbReference type="Gene3D" id="2.60.120.260">
    <property type="entry name" value="Galactose-binding domain-like"/>
    <property type="match status" value="1"/>
</dbReference>
<dbReference type="OrthoDB" id="271080at2759"/>
<feature type="non-terminal residue" evidence="1">
    <location>
        <position position="1"/>
    </location>
</feature>
<dbReference type="SUPFAM" id="SSF49785">
    <property type="entry name" value="Galactose-binding domain-like"/>
    <property type="match status" value="1"/>
</dbReference>